<dbReference type="EMBL" id="JACHFR010000001">
    <property type="protein sequence ID" value="MBB5217929.1"/>
    <property type="molecule type" value="Genomic_DNA"/>
</dbReference>
<protein>
    <submittedName>
        <fullName evidence="8">3-dehydroquinate synthase</fullName>
        <ecNumber evidence="8">4.2.3.4</ecNumber>
    </submittedName>
</protein>
<dbReference type="InterPro" id="IPR050071">
    <property type="entry name" value="Dehydroquinate_synthase"/>
</dbReference>
<keyword evidence="2" id="KW-0028">Amino-acid biosynthesis</keyword>
<feature type="domain" description="3-dehydroquinate synthase C-terminal" evidence="7">
    <location>
        <begin position="205"/>
        <end position="353"/>
    </location>
</feature>
<reference evidence="8 10" key="2">
    <citation type="submission" date="2020-08" db="EMBL/GenBank/DDBJ databases">
        <title>Genomic Encyclopedia of Type Strains, Phase IV (KMG-IV): sequencing the most valuable type-strain genomes for metagenomic binning, comparative biology and taxonomic classification.</title>
        <authorList>
            <person name="Goeker M."/>
        </authorList>
    </citation>
    <scope>NUCLEOTIDE SEQUENCE [LARGE SCALE GENOMIC DNA]</scope>
    <source>
        <strain evidence="8 10">DSM 103679</strain>
    </source>
</reference>
<evidence type="ECO:0000313" key="11">
    <source>
        <dbReference type="Proteomes" id="UP000593591"/>
    </source>
</evidence>
<keyword evidence="10" id="KW-1185">Reference proteome</keyword>
<dbReference type="GO" id="GO:0009073">
    <property type="term" value="P:aromatic amino acid family biosynthetic process"/>
    <property type="evidence" value="ECO:0007669"/>
    <property type="project" value="UniProtKB-KW"/>
</dbReference>
<dbReference type="InterPro" id="IPR056179">
    <property type="entry name" value="DHQS_C"/>
</dbReference>
<feature type="domain" description="3-dehydroquinate synthase N-terminal" evidence="6">
    <location>
        <begin position="92"/>
        <end position="202"/>
    </location>
</feature>
<evidence type="ECO:0000259" key="6">
    <source>
        <dbReference type="Pfam" id="PF01761"/>
    </source>
</evidence>
<dbReference type="EC" id="4.2.3.4" evidence="8"/>
<evidence type="ECO:0000256" key="4">
    <source>
        <dbReference type="ARBA" id="ARBA00023141"/>
    </source>
</evidence>
<dbReference type="Proteomes" id="UP000578697">
    <property type="component" value="Unassembled WGS sequence"/>
</dbReference>
<keyword evidence="3" id="KW-0520">NAD</keyword>
<dbReference type="Pfam" id="PF24621">
    <property type="entry name" value="DHQS_C"/>
    <property type="match status" value="1"/>
</dbReference>
<dbReference type="RefSeq" id="WP_184651369.1">
    <property type="nucleotide sequence ID" value="NZ_JACHFR010000001.1"/>
</dbReference>
<dbReference type="KEGG" id="trc:DYE49_07730"/>
<proteinExistence type="predicted"/>
<dbReference type="EMBL" id="CP031517">
    <property type="protein sequence ID" value="QOS40353.1"/>
    <property type="molecule type" value="Genomic_DNA"/>
</dbReference>
<comment type="cofactor">
    <cofactor evidence="1">
        <name>NAD(+)</name>
        <dbReference type="ChEBI" id="CHEBI:57540"/>
    </cofactor>
</comment>
<dbReference type="GO" id="GO:0003856">
    <property type="term" value="F:3-dehydroquinate synthase activity"/>
    <property type="evidence" value="ECO:0007669"/>
    <property type="project" value="UniProtKB-EC"/>
</dbReference>
<dbReference type="GO" id="GO:0008652">
    <property type="term" value="P:amino acid biosynthetic process"/>
    <property type="evidence" value="ECO:0007669"/>
    <property type="project" value="UniProtKB-KW"/>
</dbReference>
<name>A0A840S5Z0_9SPIR</name>
<dbReference type="PANTHER" id="PTHR43622:SF7">
    <property type="entry name" value="3-DEHYDROQUINATE SYNTHASE, CHLOROPLASTIC"/>
    <property type="match status" value="1"/>
</dbReference>
<evidence type="ECO:0000256" key="3">
    <source>
        <dbReference type="ARBA" id="ARBA00023027"/>
    </source>
</evidence>
<organism evidence="8 10">
    <name type="scientific">Treponema rectale</name>
    <dbReference type="NCBI Taxonomy" id="744512"/>
    <lineage>
        <taxon>Bacteria</taxon>
        <taxon>Pseudomonadati</taxon>
        <taxon>Spirochaetota</taxon>
        <taxon>Spirochaetia</taxon>
        <taxon>Spirochaetales</taxon>
        <taxon>Treponemataceae</taxon>
        <taxon>Treponema</taxon>
    </lineage>
</organism>
<evidence type="ECO:0000256" key="5">
    <source>
        <dbReference type="ARBA" id="ARBA00023239"/>
    </source>
</evidence>
<keyword evidence="4" id="KW-0057">Aromatic amino acid biosynthesis</keyword>
<evidence type="ECO:0000256" key="1">
    <source>
        <dbReference type="ARBA" id="ARBA00001911"/>
    </source>
</evidence>
<dbReference type="SUPFAM" id="SSF56796">
    <property type="entry name" value="Dehydroquinate synthase-like"/>
    <property type="match status" value="1"/>
</dbReference>
<dbReference type="InterPro" id="IPR030960">
    <property type="entry name" value="DHQS/DOIS_N"/>
</dbReference>
<dbReference type="Proteomes" id="UP000593591">
    <property type="component" value="Chromosome"/>
</dbReference>
<dbReference type="PANTHER" id="PTHR43622">
    <property type="entry name" value="3-DEHYDROQUINATE SYNTHASE"/>
    <property type="match status" value="1"/>
</dbReference>
<accession>A0A840S5Z0</accession>
<reference evidence="9 11" key="1">
    <citation type="submission" date="2018-08" db="EMBL/GenBank/DDBJ databases">
        <title>The first complete genome of Treponema rectale (CHPAT), a commensal spirochete of the bovine rectum.</title>
        <authorList>
            <person name="Staton G.J."/>
            <person name="Clegg S.R."/>
            <person name="Carter S.D."/>
            <person name="Radford A.D."/>
            <person name="Darby A."/>
            <person name="Hall N."/>
            <person name="Birtles R.J."/>
            <person name="Evans N.J."/>
        </authorList>
    </citation>
    <scope>NUCLEOTIDE SEQUENCE [LARGE SCALE GENOMIC DNA]</scope>
    <source>
        <strain evidence="9 11">CHPA</strain>
    </source>
</reference>
<dbReference type="Gene3D" id="3.40.50.1970">
    <property type="match status" value="1"/>
</dbReference>
<evidence type="ECO:0000313" key="8">
    <source>
        <dbReference type="EMBL" id="MBB5217929.1"/>
    </source>
</evidence>
<dbReference type="Pfam" id="PF01761">
    <property type="entry name" value="DHQ_synthase"/>
    <property type="match status" value="1"/>
</dbReference>
<evidence type="ECO:0000256" key="2">
    <source>
        <dbReference type="ARBA" id="ARBA00022605"/>
    </source>
</evidence>
<keyword evidence="5 8" id="KW-0456">Lyase</keyword>
<evidence type="ECO:0000259" key="7">
    <source>
        <dbReference type="Pfam" id="PF24621"/>
    </source>
</evidence>
<sequence length="385" mass="42527">MDLKESDTFTLQYPQNSGFDKTDIHFYSGKVDLDSIYFSNTDSNIKRLFVTDTNIAALECMKPFISRFLPENTIKNIKINDVFKNGSDFLLVLGPGEAFKTVQNVLKIVSTAIDEDFNRNSLFVSIGGGVLCDMTGFAASMFKRGIEVEFVPTTLLADVDAAIGGKTGCDFESYKNMIGAFYPARALHVFSSFIQTLPEKEYLSGLAEALKTALLFSPEMTELFKTKQKDILSRNPEIINTIITECAKAKASIVFKDFKERGERAFLNLGHTFGHALESTAGLGSVTHGEGVAWGMARAAELSFNLGLCSEKYKTECLSLISSYGYDAKSIPHCLSGQKQAQLIKAMHKDKKNSSSSVKVILQKNFQDTFITEVSDNDILNVLKD</sequence>
<dbReference type="AlphaFoldDB" id="A0A840S5Z0"/>
<dbReference type="Gene3D" id="1.20.1090.10">
    <property type="entry name" value="Dehydroquinate synthase-like - alpha domain"/>
    <property type="match status" value="1"/>
</dbReference>
<evidence type="ECO:0000313" key="9">
    <source>
        <dbReference type="EMBL" id="QOS40353.1"/>
    </source>
</evidence>
<gene>
    <name evidence="9" type="ORF">DYE49_07730</name>
    <name evidence="8" type="ORF">HNP77_000273</name>
</gene>
<evidence type="ECO:0000313" key="10">
    <source>
        <dbReference type="Proteomes" id="UP000578697"/>
    </source>
</evidence>
<dbReference type="CDD" id="cd08195">
    <property type="entry name" value="DHQS"/>
    <property type="match status" value="1"/>
</dbReference>